<dbReference type="AlphaFoldDB" id="A0A8S1H3P9"/>
<evidence type="ECO:0000259" key="1">
    <source>
        <dbReference type="PROSITE" id="PS50878"/>
    </source>
</evidence>
<dbReference type="EMBL" id="CAJGYM010000010">
    <property type="protein sequence ID" value="CAD6189428.1"/>
    <property type="molecule type" value="Genomic_DNA"/>
</dbReference>
<keyword evidence="3" id="KW-1185">Reference proteome</keyword>
<dbReference type="PANTHER" id="PTHR47027">
    <property type="entry name" value="REVERSE TRANSCRIPTASE DOMAIN-CONTAINING PROTEIN"/>
    <property type="match status" value="1"/>
</dbReference>
<evidence type="ECO:0000313" key="2">
    <source>
        <dbReference type="EMBL" id="CAD6189428.1"/>
    </source>
</evidence>
<dbReference type="Pfam" id="PF00078">
    <property type="entry name" value="RVT_1"/>
    <property type="match status" value="1"/>
</dbReference>
<comment type="caution">
    <text evidence="2">The sequence shown here is derived from an EMBL/GenBank/DDBJ whole genome shotgun (WGS) entry which is preliminary data.</text>
</comment>
<name>A0A8S1H3P9_9PELO</name>
<feature type="domain" description="Reverse transcriptase" evidence="1">
    <location>
        <begin position="1"/>
        <end position="132"/>
    </location>
</feature>
<dbReference type="InterPro" id="IPR000477">
    <property type="entry name" value="RT_dom"/>
</dbReference>
<dbReference type="PANTHER" id="PTHR47027:SF20">
    <property type="entry name" value="REVERSE TRANSCRIPTASE-LIKE PROTEIN WITH RNA-DIRECTED DNA POLYMERASE DOMAIN"/>
    <property type="match status" value="1"/>
</dbReference>
<reference evidence="2" key="1">
    <citation type="submission" date="2020-10" db="EMBL/GenBank/DDBJ databases">
        <authorList>
            <person name="Kikuchi T."/>
        </authorList>
    </citation>
    <scope>NUCLEOTIDE SEQUENCE</scope>
    <source>
        <strain evidence="2">NKZ352</strain>
    </source>
</reference>
<protein>
    <recommendedName>
        <fullName evidence="1">Reverse transcriptase domain-containing protein</fullName>
    </recommendedName>
</protein>
<dbReference type="OrthoDB" id="410104at2759"/>
<evidence type="ECO:0000313" key="3">
    <source>
        <dbReference type="Proteomes" id="UP000835052"/>
    </source>
</evidence>
<dbReference type="PROSITE" id="PS50878">
    <property type="entry name" value="RT_POL"/>
    <property type="match status" value="1"/>
</dbReference>
<accession>A0A8S1H3P9</accession>
<organism evidence="2 3">
    <name type="scientific">Caenorhabditis auriculariae</name>
    <dbReference type="NCBI Taxonomy" id="2777116"/>
    <lineage>
        <taxon>Eukaryota</taxon>
        <taxon>Metazoa</taxon>
        <taxon>Ecdysozoa</taxon>
        <taxon>Nematoda</taxon>
        <taxon>Chromadorea</taxon>
        <taxon>Rhabditida</taxon>
        <taxon>Rhabditina</taxon>
        <taxon>Rhabditomorpha</taxon>
        <taxon>Rhabditoidea</taxon>
        <taxon>Rhabditidae</taxon>
        <taxon>Peloderinae</taxon>
        <taxon>Caenorhabditis</taxon>
    </lineage>
</organism>
<proteinExistence type="predicted"/>
<dbReference type="Proteomes" id="UP000835052">
    <property type="component" value="Unassembled WGS sequence"/>
</dbReference>
<sequence>MELGIPIGKGVRQGDTISPKLFSTALEGARRQLGWDEEHDWEDDSENICINIDSKILTNLHFANDIVISANNTTDLSTMLNDLNVVGKTIGLTLNLKRTQWTRNSFCDDGPVTLEGEDLQQVDSYVYLGKEVNILNDLKTEI</sequence>
<gene>
    <name evidence="2" type="ORF">CAUJ_LOCUS5347</name>
</gene>